<organism evidence="2 3">
    <name type="scientific">Endocarpon pusillum</name>
    <dbReference type="NCBI Taxonomy" id="364733"/>
    <lineage>
        <taxon>Eukaryota</taxon>
        <taxon>Fungi</taxon>
        <taxon>Dikarya</taxon>
        <taxon>Ascomycota</taxon>
        <taxon>Pezizomycotina</taxon>
        <taxon>Eurotiomycetes</taxon>
        <taxon>Chaetothyriomycetidae</taxon>
        <taxon>Verrucariales</taxon>
        <taxon>Verrucariaceae</taxon>
        <taxon>Endocarpon</taxon>
    </lineage>
</organism>
<protein>
    <submittedName>
        <fullName evidence="2">Uncharacterized protein</fullName>
    </submittedName>
</protein>
<sequence>MIFKAELKEPTIRDSIMLMLVPQAQGPLVKEGHQRGRERRVQDQLGQPSHEQPAAMSGKADSASASPSTARSISESTGQGGAAREHEVGRGLGGRRRQQAALWG</sequence>
<dbReference type="AlphaFoldDB" id="A0A8H7ACM2"/>
<dbReference type="Proteomes" id="UP000606974">
    <property type="component" value="Unassembled WGS sequence"/>
</dbReference>
<accession>A0A8H7ACM2</accession>
<dbReference type="EMBL" id="JAACFV010000130">
    <property type="protein sequence ID" value="KAF7504681.1"/>
    <property type="molecule type" value="Genomic_DNA"/>
</dbReference>
<reference evidence="2" key="1">
    <citation type="submission" date="2020-02" db="EMBL/GenBank/DDBJ databases">
        <authorList>
            <person name="Palmer J.M."/>
        </authorList>
    </citation>
    <scope>NUCLEOTIDE SEQUENCE</scope>
    <source>
        <strain evidence="2">EPUS1.4</strain>
        <tissue evidence="2">Thallus</tissue>
    </source>
</reference>
<feature type="region of interest" description="Disordered" evidence="1">
    <location>
        <begin position="26"/>
        <end position="104"/>
    </location>
</feature>
<gene>
    <name evidence="2" type="ORF">GJ744_001962</name>
</gene>
<name>A0A8H7ACM2_9EURO</name>
<feature type="compositionally biased region" description="Polar residues" evidence="1">
    <location>
        <begin position="63"/>
        <end position="77"/>
    </location>
</feature>
<proteinExistence type="predicted"/>
<feature type="compositionally biased region" description="Basic and acidic residues" evidence="1">
    <location>
        <begin position="30"/>
        <end position="42"/>
    </location>
</feature>
<comment type="caution">
    <text evidence="2">The sequence shown here is derived from an EMBL/GenBank/DDBJ whole genome shotgun (WGS) entry which is preliminary data.</text>
</comment>
<keyword evidence="3" id="KW-1185">Reference proteome</keyword>
<evidence type="ECO:0000256" key="1">
    <source>
        <dbReference type="SAM" id="MobiDB-lite"/>
    </source>
</evidence>
<evidence type="ECO:0000313" key="2">
    <source>
        <dbReference type="EMBL" id="KAF7504681.1"/>
    </source>
</evidence>
<evidence type="ECO:0000313" key="3">
    <source>
        <dbReference type="Proteomes" id="UP000606974"/>
    </source>
</evidence>